<evidence type="ECO:0000259" key="4">
    <source>
        <dbReference type="Pfam" id="PF13377"/>
    </source>
</evidence>
<dbReference type="EMBL" id="BNAW01000013">
    <property type="protein sequence ID" value="GHG14638.1"/>
    <property type="molecule type" value="Genomic_DNA"/>
</dbReference>
<evidence type="ECO:0000313" key="5">
    <source>
        <dbReference type="EMBL" id="GHG14638.1"/>
    </source>
</evidence>
<sequence length="68" mass="7008">MPDELAVAGVDATDVGQLWAPRLTTIAVDMPVMVDEVIAELLSALTHTGIPRAAASAPLLRVVAGQTT</sequence>
<dbReference type="Gene3D" id="3.40.50.2300">
    <property type="match status" value="1"/>
</dbReference>
<reference evidence="6" key="1">
    <citation type="journal article" date="2019" name="Int. J. Syst. Evol. Microbiol.">
        <title>The Global Catalogue of Microorganisms (GCM) 10K type strain sequencing project: providing services to taxonomists for standard genome sequencing and annotation.</title>
        <authorList>
            <consortium name="The Broad Institute Genomics Platform"/>
            <consortium name="The Broad Institute Genome Sequencing Center for Infectious Disease"/>
            <person name="Wu L."/>
            <person name="Ma J."/>
        </authorList>
    </citation>
    <scope>NUCLEOTIDE SEQUENCE [LARGE SCALE GENOMIC DNA]</scope>
    <source>
        <strain evidence="6">CGMCC 4.7680</strain>
    </source>
</reference>
<evidence type="ECO:0000256" key="2">
    <source>
        <dbReference type="ARBA" id="ARBA00023125"/>
    </source>
</evidence>
<evidence type="ECO:0000256" key="3">
    <source>
        <dbReference type="ARBA" id="ARBA00023163"/>
    </source>
</evidence>
<dbReference type="InterPro" id="IPR046335">
    <property type="entry name" value="LacI/GalR-like_sensor"/>
</dbReference>
<evidence type="ECO:0000313" key="6">
    <source>
        <dbReference type="Proteomes" id="UP000649955"/>
    </source>
</evidence>
<feature type="domain" description="Transcriptional regulator LacI/GalR-like sensor" evidence="4">
    <location>
        <begin position="2"/>
        <end position="68"/>
    </location>
</feature>
<dbReference type="SUPFAM" id="SSF53822">
    <property type="entry name" value="Periplasmic binding protein-like I"/>
    <property type="match status" value="1"/>
</dbReference>
<dbReference type="InterPro" id="IPR028082">
    <property type="entry name" value="Peripla_BP_I"/>
</dbReference>
<comment type="caution">
    <text evidence="5">The sequence shown here is derived from an EMBL/GenBank/DDBJ whole genome shotgun (WGS) entry which is preliminary data.</text>
</comment>
<evidence type="ECO:0000256" key="1">
    <source>
        <dbReference type="ARBA" id="ARBA00023015"/>
    </source>
</evidence>
<keyword evidence="3" id="KW-0804">Transcription</keyword>
<keyword evidence="6" id="KW-1185">Reference proteome</keyword>
<protein>
    <recommendedName>
        <fullName evidence="4">Transcriptional regulator LacI/GalR-like sensor domain-containing protein</fullName>
    </recommendedName>
</protein>
<keyword evidence="1" id="KW-0805">Transcription regulation</keyword>
<gene>
    <name evidence="5" type="ORF">GCM10017567_35810</name>
</gene>
<organism evidence="5 6">
    <name type="scientific">Amycolatopsis bullii</name>
    <dbReference type="NCBI Taxonomy" id="941987"/>
    <lineage>
        <taxon>Bacteria</taxon>
        <taxon>Bacillati</taxon>
        <taxon>Actinomycetota</taxon>
        <taxon>Actinomycetes</taxon>
        <taxon>Pseudonocardiales</taxon>
        <taxon>Pseudonocardiaceae</taxon>
        <taxon>Amycolatopsis</taxon>
    </lineage>
</organism>
<dbReference type="Proteomes" id="UP000649955">
    <property type="component" value="Unassembled WGS sequence"/>
</dbReference>
<accession>A0ABQ3KFL4</accession>
<name>A0ABQ3KFL4_9PSEU</name>
<keyword evidence="2" id="KW-0238">DNA-binding</keyword>
<proteinExistence type="predicted"/>
<dbReference type="Pfam" id="PF13377">
    <property type="entry name" value="Peripla_BP_3"/>
    <property type="match status" value="1"/>
</dbReference>